<evidence type="ECO:0000256" key="1">
    <source>
        <dbReference type="SAM" id="MobiDB-lite"/>
    </source>
</evidence>
<dbReference type="EMBL" id="JALANJ010000080">
    <property type="protein sequence ID" value="MCY8123279.1"/>
    <property type="molecule type" value="Genomic_DNA"/>
</dbReference>
<dbReference type="Proteomes" id="UP001070352">
    <property type="component" value="Unassembled WGS sequence"/>
</dbReference>
<evidence type="ECO:0000313" key="3">
    <source>
        <dbReference type="Proteomes" id="UP001070352"/>
    </source>
</evidence>
<dbReference type="AlphaFoldDB" id="A0A9Q4DSL6"/>
<organism evidence="2 3">
    <name type="scientific">Bacillus spizizenii</name>
    <name type="common">Bacillus subtilis subsp. spizizenii</name>
    <dbReference type="NCBI Taxonomy" id="96241"/>
    <lineage>
        <taxon>Bacteria</taxon>
        <taxon>Bacillati</taxon>
        <taxon>Bacillota</taxon>
        <taxon>Bacilli</taxon>
        <taxon>Bacillales</taxon>
        <taxon>Bacillaceae</taxon>
        <taxon>Bacillus</taxon>
    </lineage>
</organism>
<gene>
    <name evidence="2" type="ORF">MOC45_22370</name>
</gene>
<feature type="region of interest" description="Disordered" evidence="1">
    <location>
        <begin position="13"/>
        <end position="35"/>
    </location>
</feature>
<feature type="non-terminal residue" evidence="2">
    <location>
        <position position="1"/>
    </location>
</feature>
<name>A0A9Q4DSL6_BACSC</name>
<proteinExistence type="predicted"/>
<protein>
    <submittedName>
        <fullName evidence="2">Expansin-YoaJ</fullName>
    </submittedName>
</protein>
<comment type="caution">
    <text evidence="2">The sequence shown here is derived from an EMBL/GenBank/DDBJ whole genome shotgun (WGS) entry which is preliminary data.</text>
</comment>
<evidence type="ECO:0000313" key="2">
    <source>
        <dbReference type="EMBL" id="MCY8123279.1"/>
    </source>
</evidence>
<sequence>MTDIRGKVVKDTIPKLPESGTSNAYTVPGHVQFPE</sequence>
<accession>A0A9Q4DSL6</accession>
<reference evidence="2" key="1">
    <citation type="submission" date="2022-02" db="EMBL/GenBank/DDBJ databases">
        <title>Crop Bioprotection Bacillus Genome Sequencing.</title>
        <authorList>
            <person name="Dunlap C."/>
        </authorList>
    </citation>
    <scope>NUCLEOTIDE SEQUENCE</scope>
    <source>
        <strain evidence="2">M18B4</strain>
    </source>
</reference>